<dbReference type="InterPro" id="IPR036962">
    <property type="entry name" value="Glyco_hydro_3_N_sf"/>
</dbReference>
<sequence>MKYIIKAIALVCLFLINKPGVSQEADFAFLDEELPLDERVELLVSQMNLDEKISQLTNSAPAIPRLKVPEYNWWNEALHGVARNGKSTIFPQAIGLAATFDTDLAHRVASAISTEARAKYKLSQQMGNRGKYAGLTFWTPNVNIFRDPRWGRGQETYGEDPYLTSKMGVAFVRGLQGDNEHYLKTGACAKHFAVHSGPEKSRHTFNAEPSLQDLHETYLPAFKALVLDAKVEGVMTAYNAVLGVPSSASSFLIQDILRDEWNFNGYITSDCGAIGGMSYKMKYVDTPEKAAAEALRAGVNLNCGSTYSRLKEALELGLINEDLIDERIKQLFKTRFRLGMFDDATKNPYSHLGAENIHDQRHIALAKEAAQKSIVLLKNKNNILPLKKDIKTPYLTGPFANSNDMLMGSYYGVSPGMVTILEGVTNVVSPGTSLNYRSGALPFHKNINSKNWAPNVAAESDVTICVVGLTADREGEEVDAIAAENVGDKVDLKLPKNQVDYVKQIIENKKGPLVLVIASGSPVSLEGLEEYCDAILQIWYPGEQGGNAVADVIFGNISPSGHLPITFPKSVEQLPPYEDYSMQGRTYKYMTEDPEYSFGFGLTYSDTNFKNLVVNRNTLKKDDSLEINIEVSNSGDYDIEEVVQVYISPINNTENLPLKSLKAFQRINLDKGKTSKLSFTLNPEDLKYFNKKGEKAWIKGQYNITVGNSSPGELSHKLGAATPEEILIRLK</sequence>
<dbReference type="InterPro" id="IPR036881">
    <property type="entry name" value="Glyco_hydro_3_C_sf"/>
</dbReference>
<dbReference type="InterPro" id="IPR044993">
    <property type="entry name" value="BXL"/>
</dbReference>
<keyword evidence="7" id="KW-1185">Reference proteome</keyword>
<gene>
    <name evidence="6" type="ORF">SAMN04488033_10425</name>
</gene>
<dbReference type="EMBL" id="FOOH01000004">
    <property type="protein sequence ID" value="SFF67742.1"/>
    <property type="molecule type" value="Genomic_DNA"/>
</dbReference>
<evidence type="ECO:0000256" key="2">
    <source>
        <dbReference type="ARBA" id="ARBA00022729"/>
    </source>
</evidence>
<dbReference type="Gene3D" id="3.40.50.1700">
    <property type="entry name" value="Glycoside hydrolase family 3 C-terminal domain"/>
    <property type="match status" value="1"/>
</dbReference>
<dbReference type="GO" id="GO:0009044">
    <property type="term" value="F:xylan 1,4-beta-xylosidase activity"/>
    <property type="evidence" value="ECO:0007669"/>
    <property type="project" value="InterPro"/>
</dbReference>
<name>A0A1I2KL55_9FLAO</name>
<dbReference type="Pfam" id="PF01915">
    <property type="entry name" value="Glyco_hydro_3_C"/>
    <property type="match status" value="1"/>
</dbReference>
<feature type="signal peptide" evidence="4">
    <location>
        <begin position="1"/>
        <end position="24"/>
    </location>
</feature>
<dbReference type="SMART" id="SM01217">
    <property type="entry name" value="Fn3_like"/>
    <property type="match status" value="1"/>
</dbReference>
<organism evidence="6 7">
    <name type="scientific">Salegentibacter agarivorans</name>
    <dbReference type="NCBI Taxonomy" id="345907"/>
    <lineage>
        <taxon>Bacteria</taxon>
        <taxon>Pseudomonadati</taxon>
        <taxon>Bacteroidota</taxon>
        <taxon>Flavobacteriia</taxon>
        <taxon>Flavobacteriales</taxon>
        <taxon>Flavobacteriaceae</taxon>
        <taxon>Salegentibacter</taxon>
    </lineage>
</organism>
<feature type="chain" id="PRO_5011572221" evidence="4">
    <location>
        <begin position="25"/>
        <end position="731"/>
    </location>
</feature>
<dbReference type="GO" id="GO:0031222">
    <property type="term" value="P:arabinan catabolic process"/>
    <property type="evidence" value="ECO:0007669"/>
    <property type="project" value="TreeGrafter"/>
</dbReference>
<dbReference type="InterPro" id="IPR001764">
    <property type="entry name" value="Glyco_hydro_3_N"/>
</dbReference>
<proteinExistence type="inferred from homology"/>
<accession>A0A1I2KL55</accession>
<protein>
    <submittedName>
        <fullName evidence="6">Beta-glucosidase</fullName>
    </submittedName>
</protein>
<dbReference type="Pfam" id="PF00933">
    <property type="entry name" value="Glyco_hydro_3"/>
    <property type="match status" value="1"/>
</dbReference>
<comment type="similarity">
    <text evidence="1">Belongs to the glycosyl hydrolase 3 family.</text>
</comment>
<dbReference type="SUPFAM" id="SSF51445">
    <property type="entry name" value="(Trans)glycosidases"/>
    <property type="match status" value="1"/>
</dbReference>
<evidence type="ECO:0000256" key="1">
    <source>
        <dbReference type="ARBA" id="ARBA00005336"/>
    </source>
</evidence>
<dbReference type="SUPFAM" id="SSF52279">
    <property type="entry name" value="Beta-D-glucan exohydrolase, C-terminal domain"/>
    <property type="match status" value="1"/>
</dbReference>
<dbReference type="Gene3D" id="3.20.20.300">
    <property type="entry name" value="Glycoside hydrolase, family 3, N-terminal domain"/>
    <property type="match status" value="1"/>
</dbReference>
<dbReference type="PANTHER" id="PTHR42721">
    <property type="entry name" value="SUGAR HYDROLASE-RELATED"/>
    <property type="match status" value="1"/>
</dbReference>
<evidence type="ECO:0000313" key="7">
    <source>
        <dbReference type="Proteomes" id="UP000199116"/>
    </source>
</evidence>
<keyword evidence="2 4" id="KW-0732">Signal</keyword>
<evidence type="ECO:0000313" key="6">
    <source>
        <dbReference type="EMBL" id="SFF67742.1"/>
    </source>
</evidence>
<dbReference type="RefSeq" id="WP_093303045.1">
    <property type="nucleotide sequence ID" value="NZ_FOOH01000004.1"/>
</dbReference>
<reference evidence="7" key="1">
    <citation type="submission" date="2016-10" db="EMBL/GenBank/DDBJ databases">
        <authorList>
            <person name="Varghese N."/>
            <person name="Submissions S."/>
        </authorList>
    </citation>
    <scope>NUCLEOTIDE SEQUENCE [LARGE SCALE GENOMIC DNA]</scope>
    <source>
        <strain evidence="7">DSM 23515</strain>
    </source>
</reference>
<dbReference type="Proteomes" id="UP000199116">
    <property type="component" value="Unassembled WGS sequence"/>
</dbReference>
<evidence type="ECO:0000256" key="3">
    <source>
        <dbReference type="ARBA" id="ARBA00022801"/>
    </source>
</evidence>
<dbReference type="InterPro" id="IPR017853">
    <property type="entry name" value="GH"/>
</dbReference>
<dbReference type="GO" id="GO:0045493">
    <property type="term" value="P:xylan catabolic process"/>
    <property type="evidence" value="ECO:0007669"/>
    <property type="project" value="InterPro"/>
</dbReference>
<dbReference type="PANTHER" id="PTHR42721:SF3">
    <property type="entry name" value="BETA-D-XYLOSIDASE 5-RELATED"/>
    <property type="match status" value="1"/>
</dbReference>
<dbReference type="GO" id="GO:0046556">
    <property type="term" value="F:alpha-L-arabinofuranosidase activity"/>
    <property type="evidence" value="ECO:0007669"/>
    <property type="project" value="TreeGrafter"/>
</dbReference>
<dbReference type="Pfam" id="PF14310">
    <property type="entry name" value="Fn3-like"/>
    <property type="match status" value="1"/>
</dbReference>
<dbReference type="InterPro" id="IPR013783">
    <property type="entry name" value="Ig-like_fold"/>
</dbReference>
<dbReference type="InterPro" id="IPR026891">
    <property type="entry name" value="Fn3-like"/>
</dbReference>
<feature type="domain" description="Fibronectin type III-like" evidence="5">
    <location>
        <begin position="641"/>
        <end position="710"/>
    </location>
</feature>
<dbReference type="InterPro" id="IPR002772">
    <property type="entry name" value="Glyco_hydro_3_C"/>
</dbReference>
<keyword evidence="3" id="KW-0378">Hydrolase</keyword>
<dbReference type="AlphaFoldDB" id="A0A1I2KL55"/>
<dbReference type="PRINTS" id="PR00133">
    <property type="entry name" value="GLHYDRLASE3"/>
</dbReference>
<evidence type="ECO:0000256" key="4">
    <source>
        <dbReference type="SAM" id="SignalP"/>
    </source>
</evidence>
<dbReference type="Gene3D" id="2.60.40.10">
    <property type="entry name" value="Immunoglobulins"/>
    <property type="match status" value="1"/>
</dbReference>
<evidence type="ECO:0000259" key="5">
    <source>
        <dbReference type="SMART" id="SM01217"/>
    </source>
</evidence>